<evidence type="ECO:0000313" key="1">
    <source>
        <dbReference type="EMBL" id="KZV19883.1"/>
    </source>
</evidence>
<protein>
    <submittedName>
        <fullName evidence="1">Uncharacterized protein</fullName>
    </submittedName>
</protein>
<name>A0A2Z7ADT9_9LAMI</name>
<gene>
    <name evidence="1" type="ORF">F511_28183</name>
</gene>
<dbReference type="EMBL" id="KV016262">
    <property type="protein sequence ID" value="KZV19883.1"/>
    <property type="molecule type" value="Genomic_DNA"/>
</dbReference>
<dbReference type="Proteomes" id="UP000250235">
    <property type="component" value="Unassembled WGS sequence"/>
</dbReference>
<keyword evidence="2" id="KW-1185">Reference proteome</keyword>
<dbReference type="AlphaFoldDB" id="A0A2Z7ADT9"/>
<reference evidence="1 2" key="1">
    <citation type="journal article" date="2015" name="Proc. Natl. Acad. Sci. U.S.A.">
        <title>The resurrection genome of Boea hygrometrica: A blueprint for survival of dehydration.</title>
        <authorList>
            <person name="Xiao L."/>
            <person name="Yang G."/>
            <person name="Zhang L."/>
            <person name="Yang X."/>
            <person name="Zhao S."/>
            <person name="Ji Z."/>
            <person name="Zhou Q."/>
            <person name="Hu M."/>
            <person name="Wang Y."/>
            <person name="Chen M."/>
            <person name="Xu Y."/>
            <person name="Jin H."/>
            <person name="Xiao X."/>
            <person name="Hu G."/>
            <person name="Bao F."/>
            <person name="Hu Y."/>
            <person name="Wan P."/>
            <person name="Li L."/>
            <person name="Deng X."/>
            <person name="Kuang T."/>
            <person name="Xiang C."/>
            <person name="Zhu J.K."/>
            <person name="Oliver M.J."/>
            <person name="He Y."/>
        </authorList>
    </citation>
    <scope>NUCLEOTIDE SEQUENCE [LARGE SCALE GENOMIC DNA]</scope>
    <source>
        <strain evidence="2">cv. XS01</strain>
    </source>
</reference>
<sequence length="149" mass="16831">MRRKAMHAAATNVAQPRNAMRDRRIIVRCRFDHRASSAHGQRETAGHRWRNVLRATAANGRTTCETFTRSGAQPSHNDLRVEQTTADHLPAIVCATVRGAVARDRPLVRQARMLTRAHMRAAGGVARRHVWRRRGQLATPFSSFFDSEN</sequence>
<accession>A0A2Z7ADT9</accession>
<evidence type="ECO:0000313" key="2">
    <source>
        <dbReference type="Proteomes" id="UP000250235"/>
    </source>
</evidence>
<organism evidence="1 2">
    <name type="scientific">Dorcoceras hygrometricum</name>
    <dbReference type="NCBI Taxonomy" id="472368"/>
    <lineage>
        <taxon>Eukaryota</taxon>
        <taxon>Viridiplantae</taxon>
        <taxon>Streptophyta</taxon>
        <taxon>Embryophyta</taxon>
        <taxon>Tracheophyta</taxon>
        <taxon>Spermatophyta</taxon>
        <taxon>Magnoliopsida</taxon>
        <taxon>eudicotyledons</taxon>
        <taxon>Gunneridae</taxon>
        <taxon>Pentapetalae</taxon>
        <taxon>asterids</taxon>
        <taxon>lamiids</taxon>
        <taxon>Lamiales</taxon>
        <taxon>Gesneriaceae</taxon>
        <taxon>Didymocarpoideae</taxon>
        <taxon>Trichosporeae</taxon>
        <taxon>Loxocarpinae</taxon>
        <taxon>Dorcoceras</taxon>
    </lineage>
</organism>
<proteinExistence type="predicted"/>